<feature type="transmembrane region" description="Helical" evidence="10">
    <location>
        <begin position="188"/>
        <end position="209"/>
    </location>
</feature>
<evidence type="ECO:0000256" key="2">
    <source>
        <dbReference type="ARBA" id="ARBA00008417"/>
    </source>
</evidence>
<feature type="transmembrane region" description="Helical" evidence="10">
    <location>
        <begin position="412"/>
        <end position="430"/>
    </location>
</feature>
<feature type="transmembrane region" description="Helical" evidence="10">
    <location>
        <begin position="230"/>
        <end position="254"/>
    </location>
</feature>
<gene>
    <name evidence="11" type="ORF">H9Q81_02330</name>
</gene>
<dbReference type="PANTHER" id="PTHR43823:SF3">
    <property type="entry name" value="MULTIDRUG EXPORT PROTEIN MEPA"/>
    <property type="match status" value="1"/>
</dbReference>
<reference evidence="11 12" key="1">
    <citation type="submission" date="2020-08" db="EMBL/GenBank/DDBJ databases">
        <authorList>
            <person name="Liu C."/>
            <person name="Sun Q."/>
        </authorList>
    </citation>
    <scope>NUCLEOTIDE SEQUENCE [LARGE SCALE GENOMIC DNA]</scope>
    <source>
        <strain evidence="11 12">NSJ-57</strain>
    </source>
</reference>
<evidence type="ECO:0000256" key="10">
    <source>
        <dbReference type="SAM" id="Phobius"/>
    </source>
</evidence>
<dbReference type="NCBIfam" id="TIGR00797">
    <property type="entry name" value="matE"/>
    <property type="match status" value="1"/>
</dbReference>
<comment type="similarity">
    <text evidence="2">Belongs to the multi antimicrobial extrusion (MATE) (TC 2.A.66.1) family. MepA subfamily.</text>
</comment>
<evidence type="ECO:0000256" key="4">
    <source>
        <dbReference type="ARBA" id="ARBA00022448"/>
    </source>
</evidence>
<feature type="transmembrane region" description="Helical" evidence="10">
    <location>
        <begin position="386"/>
        <end position="406"/>
    </location>
</feature>
<evidence type="ECO:0000313" key="11">
    <source>
        <dbReference type="EMBL" id="QNM15697.1"/>
    </source>
</evidence>
<name>A0A7G9GY15_9FUSO</name>
<dbReference type="CDD" id="cd13143">
    <property type="entry name" value="MATE_MepA_like"/>
    <property type="match status" value="1"/>
</dbReference>
<evidence type="ECO:0000256" key="6">
    <source>
        <dbReference type="ARBA" id="ARBA00022692"/>
    </source>
</evidence>
<sequence length="438" mass="48584">MTKSLSLGKDSIGRLFFAFSLPAVTGMLVTAFYAIVDGIFIGQGVGADGLAAINIGYPIINFAAALSLMFGIGGSTLISLHPKNKKVQNRCFSYIINLNLIAYAILVLLVIIFNEKLLYMMGSSKELLPMVKAYMYPCTLGVIFLMLANSLNAVVRNDKSPTYAFVSMVIGSVVNIFLDWLFIMVFKWGIFGGAIATALGQLCSFLFLIKYFLRFGSTFKYKVSIIKIKYLLKICSIGFPSFIMEFAVALITILFNISFMEYSGEIGVSSFCVVGYIFYIYRMLFTGLGQGIQPIVSYNYGEKLYDRVHQIYILGKKVAFVLGAGVLAWVILFSKDLIKLFNSDPQLVSKASHGMILYTSAIIFLALNFMEIAYLQAREQAKYANILSILRSTVYVLIALLILPRILGENGIWLALPASDLLTYLTTVILKRANIIKP</sequence>
<dbReference type="InterPro" id="IPR048279">
    <property type="entry name" value="MdtK-like"/>
</dbReference>
<keyword evidence="8 10" id="KW-0472">Membrane</keyword>
<feature type="transmembrane region" description="Helical" evidence="10">
    <location>
        <begin position="92"/>
        <end position="113"/>
    </location>
</feature>
<keyword evidence="7 10" id="KW-1133">Transmembrane helix</keyword>
<dbReference type="InterPro" id="IPR045070">
    <property type="entry name" value="MATE_MepA-like"/>
</dbReference>
<feature type="transmembrane region" description="Helical" evidence="10">
    <location>
        <begin position="133"/>
        <end position="155"/>
    </location>
</feature>
<evidence type="ECO:0000256" key="7">
    <source>
        <dbReference type="ARBA" id="ARBA00022989"/>
    </source>
</evidence>
<evidence type="ECO:0000256" key="1">
    <source>
        <dbReference type="ARBA" id="ARBA00004651"/>
    </source>
</evidence>
<evidence type="ECO:0000256" key="5">
    <source>
        <dbReference type="ARBA" id="ARBA00022475"/>
    </source>
</evidence>
<feature type="transmembrane region" description="Helical" evidence="10">
    <location>
        <begin position="318"/>
        <end position="335"/>
    </location>
</feature>
<feature type="transmembrane region" description="Helical" evidence="10">
    <location>
        <begin position="12"/>
        <end position="35"/>
    </location>
</feature>
<dbReference type="PIRSF" id="PIRSF006603">
    <property type="entry name" value="DinF"/>
    <property type="match status" value="1"/>
</dbReference>
<evidence type="ECO:0000313" key="12">
    <source>
        <dbReference type="Proteomes" id="UP000515913"/>
    </source>
</evidence>
<dbReference type="AlphaFoldDB" id="A0A7G9GY15"/>
<accession>A0A7G9GY15</accession>
<dbReference type="GO" id="GO:0046677">
    <property type="term" value="P:response to antibiotic"/>
    <property type="evidence" value="ECO:0007669"/>
    <property type="project" value="UniProtKB-KW"/>
</dbReference>
<dbReference type="Pfam" id="PF01554">
    <property type="entry name" value="MatE"/>
    <property type="match status" value="2"/>
</dbReference>
<dbReference type="EMBL" id="CP060637">
    <property type="protein sequence ID" value="QNM15697.1"/>
    <property type="molecule type" value="Genomic_DNA"/>
</dbReference>
<dbReference type="InterPro" id="IPR002528">
    <property type="entry name" value="MATE_fam"/>
</dbReference>
<dbReference type="RefSeq" id="WP_176838510.1">
    <property type="nucleotide sequence ID" value="NZ_CP060637.1"/>
</dbReference>
<organism evidence="11 12">
    <name type="scientific">Fusobacterium hominis</name>
    <dbReference type="NCBI Taxonomy" id="2764326"/>
    <lineage>
        <taxon>Bacteria</taxon>
        <taxon>Fusobacteriati</taxon>
        <taxon>Fusobacteriota</taxon>
        <taxon>Fusobacteriia</taxon>
        <taxon>Fusobacteriales</taxon>
        <taxon>Fusobacteriaceae</taxon>
        <taxon>Fusobacterium</taxon>
    </lineage>
</organism>
<dbReference type="KEGG" id="fho:H9Q81_02330"/>
<feature type="transmembrane region" description="Helical" evidence="10">
    <location>
        <begin position="55"/>
        <end position="80"/>
    </location>
</feature>
<dbReference type="InterPro" id="IPR051327">
    <property type="entry name" value="MATE_MepA_subfamily"/>
</dbReference>
<protein>
    <recommendedName>
        <fullName evidence="3">Multidrug export protein MepA</fullName>
    </recommendedName>
</protein>
<keyword evidence="4" id="KW-0813">Transport</keyword>
<dbReference type="Proteomes" id="UP000515913">
    <property type="component" value="Chromosome"/>
</dbReference>
<evidence type="ECO:0000256" key="9">
    <source>
        <dbReference type="ARBA" id="ARBA00023251"/>
    </source>
</evidence>
<keyword evidence="6 10" id="KW-0812">Transmembrane</keyword>
<dbReference type="GO" id="GO:0015297">
    <property type="term" value="F:antiporter activity"/>
    <property type="evidence" value="ECO:0007669"/>
    <property type="project" value="InterPro"/>
</dbReference>
<keyword evidence="9" id="KW-0046">Antibiotic resistance</keyword>
<dbReference type="PANTHER" id="PTHR43823">
    <property type="entry name" value="SPORULATION PROTEIN YKVU"/>
    <property type="match status" value="1"/>
</dbReference>
<keyword evidence="12" id="KW-1185">Reference proteome</keyword>
<keyword evidence="5" id="KW-1003">Cell membrane</keyword>
<dbReference type="GO" id="GO:0042910">
    <property type="term" value="F:xenobiotic transmembrane transporter activity"/>
    <property type="evidence" value="ECO:0007669"/>
    <property type="project" value="InterPro"/>
</dbReference>
<feature type="transmembrane region" description="Helical" evidence="10">
    <location>
        <begin position="266"/>
        <end position="285"/>
    </location>
</feature>
<feature type="transmembrane region" description="Helical" evidence="10">
    <location>
        <begin position="355"/>
        <end position="374"/>
    </location>
</feature>
<dbReference type="GO" id="GO:0005886">
    <property type="term" value="C:plasma membrane"/>
    <property type="evidence" value="ECO:0007669"/>
    <property type="project" value="UniProtKB-SubCell"/>
</dbReference>
<evidence type="ECO:0000256" key="8">
    <source>
        <dbReference type="ARBA" id="ARBA00023136"/>
    </source>
</evidence>
<proteinExistence type="inferred from homology"/>
<feature type="transmembrane region" description="Helical" evidence="10">
    <location>
        <begin position="162"/>
        <end position="182"/>
    </location>
</feature>
<comment type="subcellular location">
    <subcellularLocation>
        <location evidence="1">Cell membrane</location>
        <topology evidence="1">Multi-pass membrane protein</topology>
    </subcellularLocation>
</comment>
<evidence type="ECO:0000256" key="3">
    <source>
        <dbReference type="ARBA" id="ARBA00022106"/>
    </source>
</evidence>